<evidence type="ECO:0000313" key="2">
    <source>
        <dbReference type="EMBL" id="AXG05624.1"/>
    </source>
</evidence>
<evidence type="ECO:0000256" key="1">
    <source>
        <dbReference type="SAM" id="Phobius"/>
    </source>
</evidence>
<keyword evidence="1" id="KW-0812">Transmembrane</keyword>
<dbReference type="Proteomes" id="UP000253273">
    <property type="component" value="Chromosome"/>
</dbReference>
<keyword evidence="1" id="KW-0472">Membrane</keyword>
<feature type="transmembrane region" description="Helical" evidence="1">
    <location>
        <begin position="168"/>
        <end position="188"/>
    </location>
</feature>
<dbReference type="RefSeq" id="WP_114584773.1">
    <property type="nucleotide sequence ID" value="NZ_CP031150.1"/>
</dbReference>
<keyword evidence="1" id="KW-1133">Transmembrane helix</keyword>
<organism evidence="2 3">
    <name type="scientific">Haloplanus rubicundus</name>
    <dbReference type="NCBI Taxonomy" id="1547898"/>
    <lineage>
        <taxon>Archaea</taxon>
        <taxon>Methanobacteriati</taxon>
        <taxon>Methanobacteriota</taxon>
        <taxon>Stenosarchaea group</taxon>
        <taxon>Halobacteria</taxon>
        <taxon>Halobacteriales</taxon>
        <taxon>Haloferacaceae</taxon>
        <taxon>Haloplanus</taxon>
    </lineage>
</organism>
<keyword evidence="3" id="KW-1185">Reference proteome</keyword>
<reference evidence="2 3" key="1">
    <citation type="submission" date="2018-07" db="EMBL/GenBank/DDBJ databases">
        <title>Genome sequences of Haloplanus sp. CBA1113.</title>
        <authorList>
            <person name="Kim Y.B."/>
            <person name="Roh S.W."/>
        </authorList>
    </citation>
    <scope>NUCLEOTIDE SEQUENCE [LARGE SCALE GENOMIC DNA]</scope>
    <source>
        <strain evidence="2 3">CBA1113</strain>
    </source>
</reference>
<feature type="transmembrane region" description="Helical" evidence="1">
    <location>
        <begin position="203"/>
        <end position="224"/>
    </location>
</feature>
<proteinExistence type="predicted"/>
<accession>A0A345E0A2</accession>
<feature type="transmembrane region" description="Helical" evidence="1">
    <location>
        <begin position="76"/>
        <end position="109"/>
    </location>
</feature>
<evidence type="ECO:0000313" key="3">
    <source>
        <dbReference type="Proteomes" id="UP000253273"/>
    </source>
</evidence>
<name>A0A345E0A2_9EURY</name>
<dbReference type="AlphaFoldDB" id="A0A345E0A2"/>
<gene>
    <name evidence="2" type="ORF">DU500_03785</name>
</gene>
<dbReference type="EMBL" id="CP031150">
    <property type="protein sequence ID" value="AXG05624.1"/>
    <property type="molecule type" value="Genomic_DNA"/>
</dbReference>
<dbReference type="GeneID" id="37282476"/>
<dbReference type="KEGG" id="haj:DU500_03785"/>
<protein>
    <submittedName>
        <fullName evidence="2">Uncharacterized protein</fullName>
    </submittedName>
</protein>
<sequence length="229" mass="25743">MANSFVVLVLKIAPLVFSIALKVADVGFYTRWVDMWNRNNGAKGCPDDASAHWKYLNISQYTYDESVVKSSLELSLIFLVLLHLLLIAQEGIQLLLIPATIFLFFGLLVERTVTTFYRTDPEGRYPNRYEKYYYDESSGIGEDDTDAYKNRLLPLSVDRYLSPPRATIIVELLIVLNVIALETTVVLYPTQVNTALPWATPDVVATGSSIIVAALVLVVTFLVFPTKRN</sequence>